<dbReference type="PANTHER" id="PTHR34353">
    <property type="entry name" value="CRISPR-ASSOCIATED ENDONUCLEASE CAS1 1"/>
    <property type="match status" value="1"/>
</dbReference>
<proteinExistence type="inferred from homology"/>
<dbReference type="NCBIfam" id="TIGR00287">
    <property type="entry name" value="cas1"/>
    <property type="match status" value="1"/>
</dbReference>
<keyword evidence="1 10" id="KW-0540">Nuclease</keyword>
<comment type="caution">
    <text evidence="11">The sequence shown here is derived from an EMBL/GenBank/DDBJ whole genome shotgun (WGS) entry which is preliminary data.</text>
</comment>
<dbReference type="InterPro" id="IPR042206">
    <property type="entry name" value="CRISPR-assoc_Cas1_C"/>
</dbReference>
<protein>
    <recommendedName>
        <fullName evidence="10">CRISPR-associated endonuclease Cas1</fullName>
        <ecNumber evidence="10">3.1.-.-</ecNumber>
    </recommendedName>
</protein>
<sequence>MSVPFHVLEGVVLFGHVGCSAAFLATCAERGIGVVLLDERGRFKARVEGPVNGNVLLRREQYRRSDDKEGCFHLAKRFVQAKLHNSIVVLQHYARDYPELRDELSQTIDALRSAISMASLVDSLYELRGVEGDSAHRYFSTFGRLLRVPDSNGLFGGRSRRPPRDPVNAALSLFYSLLSRELVTACESFGLDPQLGYLHACRPGRMSLALDLIEELRAPYVDRFVLTLFNRGQIDRGDFVVDAEGGYSFSGRALKKVLGLWQQRKQEEIIHPFLSQKISMGLIPFVQAQLLARFLRGDLDDYPALMWR</sequence>
<evidence type="ECO:0000256" key="2">
    <source>
        <dbReference type="ARBA" id="ARBA00022723"/>
    </source>
</evidence>
<evidence type="ECO:0000256" key="5">
    <source>
        <dbReference type="ARBA" id="ARBA00022842"/>
    </source>
</evidence>
<dbReference type="InterPro" id="IPR042211">
    <property type="entry name" value="CRISPR-assoc_Cas1_N"/>
</dbReference>
<evidence type="ECO:0000313" key="12">
    <source>
        <dbReference type="Proteomes" id="UP001529421"/>
    </source>
</evidence>
<keyword evidence="2 10" id="KW-0479">Metal-binding</keyword>
<feature type="binding site" evidence="10">
    <location>
        <position position="199"/>
    </location>
    <ligand>
        <name>Mn(2+)</name>
        <dbReference type="ChEBI" id="CHEBI:29035"/>
    </ligand>
</feature>
<comment type="cofactor">
    <cofactor evidence="10">
        <name>Mg(2+)</name>
        <dbReference type="ChEBI" id="CHEBI:18420"/>
    </cofactor>
    <cofactor evidence="10">
        <name>Mn(2+)</name>
        <dbReference type="ChEBI" id="CHEBI:29035"/>
    </cofactor>
</comment>
<dbReference type="EC" id="3.1.-.-" evidence="10"/>
<dbReference type="Gene3D" id="3.100.10.20">
    <property type="entry name" value="CRISPR-associated endonuclease Cas1, N-terminal domain"/>
    <property type="match status" value="1"/>
</dbReference>
<dbReference type="HAMAP" id="MF_01470">
    <property type="entry name" value="Cas1"/>
    <property type="match status" value="1"/>
</dbReference>
<dbReference type="Proteomes" id="UP001529421">
    <property type="component" value="Unassembled WGS sequence"/>
</dbReference>
<keyword evidence="6 10" id="KW-0051">Antiviral defense</keyword>
<reference evidence="12" key="1">
    <citation type="submission" date="2023-06" db="EMBL/GenBank/DDBJ databases">
        <title>Identification and characterization of horizontal gene transfer across gut microbiota members of farm animals based on homology search.</title>
        <authorList>
            <person name="Zeman M."/>
            <person name="Kubasova T."/>
            <person name="Jahodarova E."/>
            <person name="Nykrynova M."/>
            <person name="Rychlik I."/>
        </authorList>
    </citation>
    <scope>NUCLEOTIDE SEQUENCE [LARGE SCALE GENOMIC DNA]</scope>
    <source>
        <strain evidence="12">154_Feed</strain>
    </source>
</reference>
<evidence type="ECO:0000256" key="10">
    <source>
        <dbReference type="HAMAP-Rule" id="MF_01470"/>
    </source>
</evidence>
<evidence type="ECO:0000256" key="3">
    <source>
        <dbReference type="ARBA" id="ARBA00022759"/>
    </source>
</evidence>
<reference evidence="11 12" key="2">
    <citation type="submission" date="2023-06" db="EMBL/GenBank/DDBJ databases">
        <authorList>
            <person name="Zeman M."/>
            <person name="Kubasova T."/>
            <person name="Jahodarova E."/>
            <person name="Nykrynova M."/>
            <person name="Rychlik I."/>
        </authorList>
    </citation>
    <scope>NUCLEOTIDE SEQUENCE [LARGE SCALE GENOMIC DNA]</scope>
    <source>
        <strain evidence="11 12">154_Feed</strain>
    </source>
</reference>
<dbReference type="InterPro" id="IPR019856">
    <property type="entry name" value="CRISPR-assoc_Cas1_DVULG"/>
</dbReference>
<keyword evidence="8 10" id="KW-0464">Manganese</keyword>
<keyword evidence="3 10" id="KW-0255">Endonuclease</keyword>
<evidence type="ECO:0000256" key="6">
    <source>
        <dbReference type="ARBA" id="ARBA00023118"/>
    </source>
</evidence>
<dbReference type="NCBIfam" id="TIGR03640">
    <property type="entry name" value="cas1_DVULG"/>
    <property type="match status" value="1"/>
</dbReference>
<dbReference type="GO" id="GO:0004519">
    <property type="term" value="F:endonuclease activity"/>
    <property type="evidence" value="ECO:0007669"/>
    <property type="project" value="UniProtKB-KW"/>
</dbReference>
<comment type="similarity">
    <text evidence="10">Belongs to the CRISPR-associated endonuclease Cas1 family.</text>
</comment>
<dbReference type="EMBL" id="JAUDDZ010000002">
    <property type="protein sequence ID" value="MDM8274359.1"/>
    <property type="molecule type" value="Genomic_DNA"/>
</dbReference>
<dbReference type="RefSeq" id="WP_289544286.1">
    <property type="nucleotide sequence ID" value="NZ_JAUDDZ010000002.1"/>
</dbReference>
<dbReference type="PANTHER" id="PTHR34353:SF2">
    <property type="entry name" value="CRISPR-ASSOCIATED ENDONUCLEASE CAS1 1"/>
    <property type="match status" value="1"/>
</dbReference>
<feature type="binding site" evidence="10">
    <location>
        <position position="131"/>
    </location>
    <ligand>
        <name>Mn(2+)</name>
        <dbReference type="ChEBI" id="CHEBI:29035"/>
    </ligand>
</feature>
<keyword evidence="5 10" id="KW-0460">Magnesium</keyword>
<keyword evidence="7 10" id="KW-0238">DNA-binding</keyword>
<evidence type="ECO:0000256" key="9">
    <source>
        <dbReference type="ARBA" id="ARBA00038592"/>
    </source>
</evidence>
<dbReference type="Pfam" id="PF01867">
    <property type="entry name" value="Cas_Cas1"/>
    <property type="match status" value="1"/>
</dbReference>
<gene>
    <name evidence="11" type="primary">cas1c</name>
    <name evidence="10" type="synonym">cas1</name>
    <name evidence="11" type="ORF">QUW28_02425</name>
</gene>
<evidence type="ECO:0000256" key="8">
    <source>
        <dbReference type="ARBA" id="ARBA00023211"/>
    </source>
</evidence>
<evidence type="ECO:0000256" key="7">
    <source>
        <dbReference type="ARBA" id="ARBA00023125"/>
    </source>
</evidence>
<feature type="binding site" evidence="10">
    <location>
        <position position="214"/>
    </location>
    <ligand>
        <name>Mn(2+)</name>
        <dbReference type="ChEBI" id="CHEBI:29035"/>
    </ligand>
</feature>
<dbReference type="Gene3D" id="1.20.120.920">
    <property type="entry name" value="CRISPR-associated endonuclease Cas1, C-terminal domain"/>
    <property type="match status" value="1"/>
</dbReference>
<evidence type="ECO:0000256" key="4">
    <source>
        <dbReference type="ARBA" id="ARBA00022801"/>
    </source>
</evidence>
<evidence type="ECO:0000313" key="11">
    <source>
        <dbReference type="EMBL" id="MDM8274359.1"/>
    </source>
</evidence>
<dbReference type="InterPro" id="IPR002729">
    <property type="entry name" value="CRISPR-assoc_Cas1"/>
</dbReference>
<keyword evidence="12" id="KW-1185">Reference proteome</keyword>
<comment type="subunit">
    <text evidence="9 10">Homodimer, forms a heterotetramer with a Cas2 homodimer.</text>
</comment>
<keyword evidence="4 10" id="KW-0378">Hydrolase</keyword>
<evidence type="ECO:0000256" key="1">
    <source>
        <dbReference type="ARBA" id="ARBA00022722"/>
    </source>
</evidence>
<dbReference type="InterPro" id="IPR050646">
    <property type="entry name" value="Cas1"/>
</dbReference>
<comment type="function">
    <text evidence="10">CRISPR (clustered regularly interspaced short palindromic repeat), is an adaptive immune system that provides protection against mobile genetic elements (viruses, transposable elements and conjugative plasmids). CRISPR clusters contain spacers, sequences complementary to antecedent mobile elements, and target invading nucleic acids. CRISPR clusters are transcribed and processed into CRISPR RNA (crRNA). Acts as a dsDNA endonuclease. Involved in the integration of spacer DNA into the CRISPR cassette.</text>
</comment>
<accession>A0ABT7V798</accession>
<organism evidence="11 12">
    <name type="scientific">Enorma phocaeensis</name>
    <dbReference type="NCBI Taxonomy" id="1871019"/>
    <lineage>
        <taxon>Bacteria</taxon>
        <taxon>Bacillati</taxon>
        <taxon>Actinomycetota</taxon>
        <taxon>Coriobacteriia</taxon>
        <taxon>Coriobacteriales</taxon>
        <taxon>Coriobacteriaceae</taxon>
        <taxon>Enorma</taxon>
    </lineage>
</organism>
<name>A0ABT7V798_9ACTN</name>